<dbReference type="RefSeq" id="WP_322424437.1">
    <property type="nucleotide sequence ID" value="NZ_JAXQPW010000004.1"/>
</dbReference>
<accession>A0ABU5KBT6</accession>
<protein>
    <submittedName>
        <fullName evidence="1">Uncharacterized protein</fullName>
    </submittedName>
</protein>
<dbReference type="EMBL" id="JAXQPW010000004">
    <property type="protein sequence ID" value="MDZ5662351.1"/>
    <property type="molecule type" value="Genomic_DNA"/>
</dbReference>
<evidence type="ECO:0000313" key="1">
    <source>
        <dbReference type="EMBL" id="MDZ5662351.1"/>
    </source>
</evidence>
<evidence type="ECO:0000313" key="2">
    <source>
        <dbReference type="Proteomes" id="UP001291999"/>
    </source>
</evidence>
<reference evidence="1 2" key="1">
    <citation type="submission" date="2023-11" db="EMBL/GenBank/DDBJ databases">
        <title>Novel species in genus Nocardioides.</title>
        <authorList>
            <person name="Zhou H."/>
        </authorList>
    </citation>
    <scope>NUCLEOTIDE SEQUENCE [LARGE SCALE GENOMIC DNA]</scope>
    <source>
        <strain evidence="1 2">S-58</strain>
    </source>
</reference>
<organism evidence="1 2">
    <name type="scientific">Nocardioides renjunii</name>
    <dbReference type="NCBI Taxonomy" id="3095075"/>
    <lineage>
        <taxon>Bacteria</taxon>
        <taxon>Bacillati</taxon>
        <taxon>Actinomycetota</taxon>
        <taxon>Actinomycetes</taxon>
        <taxon>Propionibacteriales</taxon>
        <taxon>Nocardioidaceae</taxon>
        <taxon>Nocardioides</taxon>
    </lineage>
</organism>
<keyword evidence="2" id="KW-1185">Reference proteome</keyword>
<proteinExistence type="predicted"/>
<sequence length="177" mass="20168">MTSGVSASLFDFIDELADGIRQEVLDREDLVEQDSTAMTFCESFFDQFFGAIGVKITGFGRPEKELAGTHVEILRLDSGRDTSHVRLLIALYEGFCDMYDDLQSDYGAEVVALTYEIFHTDYLTELLEAAQSWAEVEGPESLADRIRNARAEYHDAIENSAWMTRTRKSESAWWRRT</sequence>
<name>A0ABU5KBT6_9ACTN</name>
<gene>
    <name evidence="1" type="ORF">SFC79_11300</name>
</gene>
<dbReference type="Proteomes" id="UP001291999">
    <property type="component" value="Unassembled WGS sequence"/>
</dbReference>
<comment type="caution">
    <text evidence="1">The sequence shown here is derived from an EMBL/GenBank/DDBJ whole genome shotgun (WGS) entry which is preliminary data.</text>
</comment>